<organism evidence="2 3">
    <name type="scientific">Phytophthora cactorum</name>
    <dbReference type="NCBI Taxonomy" id="29920"/>
    <lineage>
        <taxon>Eukaryota</taxon>
        <taxon>Sar</taxon>
        <taxon>Stramenopiles</taxon>
        <taxon>Oomycota</taxon>
        <taxon>Peronosporomycetes</taxon>
        <taxon>Peronosporales</taxon>
        <taxon>Peronosporaceae</taxon>
        <taxon>Phytophthora</taxon>
    </lineage>
</organism>
<dbReference type="Proteomes" id="UP000697107">
    <property type="component" value="Unassembled WGS sequence"/>
</dbReference>
<protein>
    <recommendedName>
        <fullName evidence="4">Ankyrin repeat-containing domain</fullName>
    </recommendedName>
</protein>
<comment type="caution">
    <text evidence="2">The sequence shown here is derived from an EMBL/GenBank/DDBJ whole genome shotgun (WGS) entry which is preliminary data.</text>
</comment>
<feature type="compositionally biased region" description="Polar residues" evidence="1">
    <location>
        <begin position="536"/>
        <end position="557"/>
    </location>
</feature>
<feature type="region of interest" description="Disordered" evidence="1">
    <location>
        <begin position="523"/>
        <end position="559"/>
    </location>
</feature>
<dbReference type="EMBL" id="RCML01000591">
    <property type="protein sequence ID" value="KAG2973062.1"/>
    <property type="molecule type" value="Genomic_DNA"/>
</dbReference>
<dbReference type="InterPro" id="IPR052050">
    <property type="entry name" value="SecEffector_AnkRepeat"/>
</dbReference>
<evidence type="ECO:0000313" key="2">
    <source>
        <dbReference type="EMBL" id="KAG2973062.1"/>
    </source>
</evidence>
<dbReference type="PANTHER" id="PTHR46586:SF3">
    <property type="entry name" value="ANKYRIN REPEAT-CONTAINING PROTEIN"/>
    <property type="match status" value="1"/>
</dbReference>
<feature type="region of interest" description="Disordered" evidence="1">
    <location>
        <begin position="1"/>
        <end position="30"/>
    </location>
</feature>
<proteinExistence type="predicted"/>
<dbReference type="Gene3D" id="1.25.40.20">
    <property type="entry name" value="Ankyrin repeat-containing domain"/>
    <property type="match status" value="1"/>
</dbReference>
<dbReference type="InterPro" id="IPR036770">
    <property type="entry name" value="Ankyrin_rpt-contain_sf"/>
</dbReference>
<accession>A0A8T1FIC5</accession>
<evidence type="ECO:0000313" key="3">
    <source>
        <dbReference type="Proteomes" id="UP000697107"/>
    </source>
</evidence>
<reference evidence="2" key="1">
    <citation type="submission" date="2018-10" db="EMBL/GenBank/DDBJ databases">
        <title>Effector identification in a new, highly contiguous assembly of the strawberry crown rot pathogen Phytophthora cactorum.</title>
        <authorList>
            <person name="Armitage A.D."/>
            <person name="Nellist C.F."/>
            <person name="Bates H."/>
            <person name="Vickerstaff R.J."/>
            <person name="Harrison R.J."/>
        </authorList>
    </citation>
    <scope>NUCLEOTIDE SEQUENCE</scope>
    <source>
        <strain evidence="2">P415</strain>
    </source>
</reference>
<dbReference type="AlphaFoldDB" id="A0A8T1FIC5"/>
<name>A0A8T1FIC5_9STRA</name>
<evidence type="ECO:0008006" key="4">
    <source>
        <dbReference type="Google" id="ProtNLM"/>
    </source>
</evidence>
<dbReference type="SUPFAM" id="SSF48403">
    <property type="entry name" value="Ankyrin repeat"/>
    <property type="match status" value="1"/>
</dbReference>
<dbReference type="PANTHER" id="PTHR46586">
    <property type="entry name" value="ANKYRIN REPEAT-CONTAINING PROTEIN"/>
    <property type="match status" value="1"/>
</dbReference>
<evidence type="ECO:0000256" key="1">
    <source>
        <dbReference type="SAM" id="MobiDB-lite"/>
    </source>
</evidence>
<sequence>MDKRVRSESDAAQPDAIKRIRSGGDGGGEHQELAQLGSDSATSLERAKRQCFPAEIQALPHVLKLIETMLMTPDEAILEATKTGQSEWALEILGDFECDSSEAFYQAAIRGDTVITQMLIDKFLDDVDGQVLKKTAQAMQRAAVAAAETGRLQIVQLLFPEIFVHRRAYTPRFMAARDILDAAAASGSLEIVKFMVEHAEEKRYVDRRLRWNLQRAYIAAMKRGDKDLSERIYDIYPRQFNGKNLFAGLAASGYLEAVKYLFNSGHDDEEAVGKAFKSAGGCKTGVAILEFLLGTGRVTQNAIDKAFQKACARQENMDVVTQLYNTKQVSQQGINRAFATVNSVAAMRLMYDNEKISDGSLIGAFKKSTNRGGGDTIVILKFLSKEKCIPPELISHTFVAAVKNEQMELIDTLRCNTRVTDQALSDAIEIAATRGDAVLLKLLYDHQRVSHDVLLKAFREAARHGHFETAKWSSWVASWTTAYAHLKLMTNAQKYREKIQRRRRGLLSPRKKRISRSDTYRDLAVTTTPEALEPGSSESAGASPTTVNRHPNVSAEPQQDDWFDHVSVDDIDAAFRYFQGLHDPTLFPAENDEQPAFNLNTNGGGDSFSIKTTDIVLTSGTSTDNIFPSKNLF</sequence>
<dbReference type="VEuPathDB" id="FungiDB:PC110_g7158"/>
<gene>
    <name evidence="2" type="ORF">PC118_g15344</name>
</gene>